<comment type="caution">
    <text evidence="1">The sequence shown here is derived from an EMBL/GenBank/DDBJ whole genome shotgun (WGS) entry which is preliminary data.</text>
</comment>
<accession>A0AAW6EHM7</accession>
<dbReference type="EMBL" id="JAQMLU010000013">
    <property type="protein sequence ID" value="MDB8750503.1"/>
    <property type="molecule type" value="Genomic_DNA"/>
</dbReference>
<dbReference type="Proteomes" id="UP001213042">
    <property type="component" value="Unassembled WGS sequence"/>
</dbReference>
<protein>
    <submittedName>
        <fullName evidence="1">Uncharacterized protein</fullName>
    </submittedName>
</protein>
<reference evidence="1" key="1">
    <citation type="submission" date="2023-01" db="EMBL/GenBank/DDBJ databases">
        <title>Human gut microbiome strain richness.</title>
        <authorList>
            <person name="Chen-Liaw A."/>
        </authorList>
    </citation>
    <scope>NUCLEOTIDE SEQUENCE</scope>
    <source>
        <strain evidence="1">D43st1_D9_D43t1_170807</strain>
    </source>
</reference>
<evidence type="ECO:0000313" key="1">
    <source>
        <dbReference type="EMBL" id="MDB8750503.1"/>
    </source>
</evidence>
<gene>
    <name evidence="1" type="ORF">PNW00_08600</name>
</gene>
<proteinExistence type="predicted"/>
<dbReference type="AlphaFoldDB" id="A0AAW6EHM7"/>
<evidence type="ECO:0000313" key="2">
    <source>
        <dbReference type="Proteomes" id="UP001213042"/>
    </source>
</evidence>
<dbReference type="RefSeq" id="WP_195221297.1">
    <property type="nucleotide sequence ID" value="NZ_JADMWL010000013.1"/>
</dbReference>
<name>A0AAW6EHM7_9FIRM</name>
<sequence length="145" mass="16853">MTLFKKKKQRPSLFSKQSYDAEAHKTEQPFVYEGEDVGWTTSDYPVPKDFLQFYHIDFTKQAASMLNAVDEGVPHYMDQRIYNATDEALAFLVHKHSVRAESISEIISRKKVTRNCHKRELEAIKDEKARVEAIVEEIGGYDYEC</sequence>
<organism evidence="1 2">
    <name type="scientific">Ruminococcus bicirculans</name>
    <name type="common">ex Wegman et al. 2014</name>
    <dbReference type="NCBI Taxonomy" id="1160721"/>
    <lineage>
        <taxon>Bacteria</taxon>
        <taxon>Bacillati</taxon>
        <taxon>Bacillota</taxon>
        <taxon>Clostridia</taxon>
        <taxon>Eubacteriales</taxon>
        <taxon>Oscillospiraceae</taxon>
        <taxon>Ruminococcus</taxon>
    </lineage>
</organism>